<dbReference type="Gene3D" id="1.10.150.130">
    <property type="match status" value="1"/>
</dbReference>
<evidence type="ECO:0000313" key="7">
    <source>
        <dbReference type="Proteomes" id="UP000236262"/>
    </source>
</evidence>
<dbReference type="Gene3D" id="1.10.443.10">
    <property type="entry name" value="Intergrase catalytic core"/>
    <property type="match status" value="1"/>
</dbReference>
<reference evidence="5 8" key="2">
    <citation type="submission" date="2018-11" db="EMBL/GenBank/DDBJ databases">
        <title>Proposal to divide the Flavobacteriaceae and reorganize its genera based on Amino Acid Identity values calculated from whole genome sequences.</title>
        <authorList>
            <person name="Nicholson A.C."/>
            <person name="Gulvik C.A."/>
            <person name="Whitney A.M."/>
            <person name="Humrighouse B.W."/>
            <person name="Bell M."/>
            <person name="Holmes B."/>
            <person name="Steigerwalt A.G."/>
            <person name="Villarma A."/>
            <person name="Sheth M."/>
            <person name="Batra D."/>
            <person name="Pryor J."/>
            <person name="Bernardet J.-F."/>
            <person name="Hugo C."/>
            <person name="Kampfer P."/>
            <person name="Newman J."/>
            <person name="McQuiston J.R."/>
        </authorList>
    </citation>
    <scope>NUCLEOTIDE SEQUENCE [LARGE SCALE GENOMIC DNA]</scope>
    <source>
        <strain evidence="5 8">KC_1864</strain>
    </source>
</reference>
<dbReference type="InterPro" id="IPR010998">
    <property type="entry name" value="Integrase_recombinase_N"/>
</dbReference>
<name>A0A3G6RHY5_CHRLC</name>
<dbReference type="InterPro" id="IPR013762">
    <property type="entry name" value="Integrase-like_cat_sf"/>
</dbReference>
<evidence type="ECO:0000256" key="3">
    <source>
        <dbReference type="ARBA" id="ARBA00023172"/>
    </source>
</evidence>
<gene>
    <name evidence="6" type="ORF">C1637_16170</name>
    <name evidence="5" type="ORF">EG342_20010</name>
</gene>
<accession>A0A3G6RHY5</accession>
<dbReference type="KEGG" id="clac:EG342_20010"/>
<sequence length="421" mass="49125">MEREKRSTFKLLFYLKKNEPKKNGNVPVMGRITIDGTPKTFGTKLEINPETWDLKHGRVLGKSNLATDINQKLDKIRVRINKIYEDMMKDDGFATSQKVKLSFLGVGVMEDAILRVFKEQNEDFEKMVSKGKRSQNTYNKYKTVFNHLSEFIKERYHRDDMAFRELTGDFIREFDFFLRIDKECTHNTVWVYTMPVIALADLAIKKGLIKQNPFEDYEISMQEIDRSYLLKENVEKLMLLKLSKPKYELVKDLFIFSCFTGLSYIDIKKLKWSNIQSFFDGHQWIISRRKKSDVSSNVRLLEIPKRIIEKYRGLTRNDYVFPMPSNATCNSHVAKLIKEAEIVTEQKVTFHTARHTFATMFLTEGVPLESLSKMMGHKNISTTQIYAKITSQKISKDMDLVSHKFAGMEAAFIDMESDVLV</sequence>
<evidence type="ECO:0000313" key="6">
    <source>
        <dbReference type="EMBL" id="PNW12584.1"/>
    </source>
</evidence>
<dbReference type="GO" id="GO:0015074">
    <property type="term" value="P:DNA integration"/>
    <property type="evidence" value="ECO:0007669"/>
    <property type="project" value="InterPro"/>
</dbReference>
<keyword evidence="2" id="KW-0238">DNA-binding</keyword>
<dbReference type="Pfam" id="PF17293">
    <property type="entry name" value="Arm-DNA-bind_5"/>
    <property type="match status" value="1"/>
</dbReference>
<reference evidence="6 7" key="1">
    <citation type="submission" date="2018-01" db="EMBL/GenBank/DDBJ databases">
        <title>Draft genome sequences of Chryseobacterium lactis NCTC11390, Chryseobacterium oncorhynchi 701B-08, and Chryseobacterium viscerum 687B-08.</title>
        <authorList>
            <person name="Jeong J.-J."/>
            <person name="Lee Y.J."/>
            <person name="Park B."/>
            <person name="Choi I.-G."/>
            <person name="Kim K.D."/>
        </authorList>
    </citation>
    <scope>NUCLEOTIDE SEQUENCE [LARGE SCALE GENOMIC DNA]</scope>
    <source>
        <strain evidence="6 7">NCTC11390</strain>
    </source>
</reference>
<evidence type="ECO:0000256" key="1">
    <source>
        <dbReference type="ARBA" id="ARBA00008857"/>
    </source>
</evidence>
<proteinExistence type="inferred from homology"/>
<dbReference type="Pfam" id="PF00589">
    <property type="entry name" value="Phage_integrase"/>
    <property type="match status" value="1"/>
</dbReference>
<dbReference type="RefSeq" id="WP_028069049.1">
    <property type="nucleotide sequence ID" value="NZ_CP033924.1"/>
</dbReference>
<dbReference type="InterPro" id="IPR050090">
    <property type="entry name" value="Tyrosine_recombinase_XerCD"/>
</dbReference>
<keyword evidence="8" id="KW-1185">Reference proteome</keyword>
<dbReference type="OrthoDB" id="1098628at2"/>
<feature type="domain" description="Tyr recombinase" evidence="4">
    <location>
        <begin position="224"/>
        <end position="399"/>
    </location>
</feature>
<dbReference type="Proteomes" id="UP000236262">
    <property type="component" value="Unassembled WGS sequence"/>
</dbReference>
<dbReference type="PROSITE" id="PS51898">
    <property type="entry name" value="TYR_RECOMBINASE"/>
    <property type="match status" value="1"/>
</dbReference>
<dbReference type="GO" id="GO:0003677">
    <property type="term" value="F:DNA binding"/>
    <property type="evidence" value="ECO:0007669"/>
    <property type="project" value="UniProtKB-KW"/>
</dbReference>
<protein>
    <submittedName>
        <fullName evidence="6">Site-specific integrase</fullName>
    </submittedName>
</protein>
<dbReference type="InterPro" id="IPR035386">
    <property type="entry name" value="Arm-DNA-bind_5"/>
</dbReference>
<dbReference type="AlphaFoldDB" id="A0A3G6RHY5"/>
<dbReference type="Pfam" id="PF13102">
    <property type="entry name" value="Phage_int_SAM_5"/>
    <property type="match status" value="1"/>
</dbReference>
<dbReference type="Proteomes" id="UP000279972">
    <property type="component" value="Chromosome"/>
</dbReference>
<dbReference type="SUPFAM" id="SSF56349">
    <property type="entry name" value="DNA breaking-rejoining enzymes"/>
    <property type="match status" value="1"/>
</dbReference>
<dbReference type="CDD" id="cd01185">
    <property type="entry name" value="INTN1_C_like"/>
    <property type="match status" value="1"/>
</dbReference>
<dbReference type="EMBL" id="CP033924">
    <property type="protein sequence ID" value="AZA84029.1"/>
    <property type="molecule type" value="Genomic_DNA"/>
</dbReference>
<dbReference type="GO" id="GO:0006310">
    <property type="term" value="P:DNA recombination"/>
    <property type="evidence" value="ECO:0007669"/>
    <property type="project" value="UniProtKB-KW"/>
</dbReference>
<keyword evidence="3" id="KW-0233">DNA recombination</keyword>
<evidence type="ECO:0000259" key="4">
    <source>
        <dbReference type="PROSITE" id="PS51898"/>
    </source>
</evidence>
<dbReference type="PANTHER" id="PTHR30349:SF64">
    <property type="entry name" value="PROPHAGE INTEGRASE INTD-RELATED"/>
    <property type="match status" value="1"/>
</dbReference>
<dbReference type="GeneID" id="78463979"/>
<evidence type="ECO:0000313" key="5">
    <source>
        <dbReference type="EMBL" id="AZA84029.1"/>
    </source>
</evidence>
<comment type="similarity">
    <text evidence="1">Belongs to the 'phage' integrase family.</text>
</comment>
<dbReference type="InterPro" id="IPR002104">
    <property type="entry name" value="Integrase_catalytic"/>
</dbReference>
<dbReference type="EMBL" id="PPEH01000006">
    <property type="protein sequence ID" value="PNW12584.1"/>
    <property type="molecule type" value="Genomic_DNA"/>
</dbReference>
<dbReference type="InterPro" id="IPR025269">
    <property type="entry name" value="SAM-like_dom"/>
</dbReference>
<evidence type="ECO:0000313" key="8">
    <source>
        <dbReference type="Proteomes" id="UP000279972"/>
    </source>
</evidence>
<organism evidence="6 7">
    <name type="scientific">Chryseobacterium lactis</name>
    <dbReference type="NCBI Taxonomy" id="1241981"/>
    <lineage>
        <taxon>Bacteria</taxon>
        <taxon>Pseudomonadati</taxon>
        <taxon>Bacteroidota</taxon>
        <taxon>Flavobacteriia</taxon>
        <taxon>Flavobacteriales</taxon>
        <taxon>Weeksellaceae</taxon>
        <taxon>Chryseobacterium group</taxon>
        <taxon>Chryseobacterium</taxon>
    </lineage>
</organism>
<dbReference type="InterPro" id="IPR011010">
    <property type="entry name" value="DNA_brk_join_enz"/>
</dbReference>
<dbReference type="PANTHER" id="PTHR30349">
    <property type="entry name" value="PHAGE INTEGRASE-RELATED"/>
    <property type="match status" value="1"/>
</dbReference>
<evidence type="ECO:0000256" key="2">
    <source>
        <dbReference type="ARBA" id="ARBA00023125"/>
    </source>
</evidence>